<proteinExistence type="predicted"/>
<keyword evidence="1" id="KW-0808">Transferase</keyword>
<evidence type="ECO:0000256" key="1">
    <source>
        <dbReference type="ARBA" id="ARBA00022679"/>
    </source>
</evidence>
<dbReference type="InterPro" id="IPR050769">
    <property type="entry name" value="NAT_camello-type"/>
</dbReference>
<organism evidence="3 4">
    <name type="scientific">Gracilibacillus salinarum</name>
    <dbReference type="NCBI Taxonomy" id="2932255"/>
    <lineage>
        <taxon>Bacteria</taxon>
        <taxon>Bacillati</taxon>
        <taxon>Bacillota</taxon>
        <taxon>Bacilli</taxon>
        <taxon>Bacillales</taxon>
        <taxon>Bacillaceae</taxon>
        <taxon>Gracilibacillus</taxon>
    </lineage>
</organism>
<dbReference type="Proteomes" id="UP000831537">
    <property type="component" value="Chromosome"/>
</dbReference>
<dbReference type="PANTHER" id="PTHR13947">
    <property type="entry name" value="GNAT FAMILY N-ACETYLTRANSFERASE"/>
    <property type="match status" value="1"/>
</dbReference>
<dbReference type="Gene3D" id="3.40.630.30">
    <property type="match status" value="1"/>
</dbReference>
<protein>
    <submittedName>
        <fullName evidence="3">GNAT family N-acetyltransferase</fullName>
    </submittedName>
</protein>
<sequence>MEVRRLTEKEAVPMELLIEADPSPNHVLKYVENGECYVLERDQKVIGVYLLISTGNLTVELVNIAIAINYRGQGIGKRLVLDAIQRAKKSGYKSIEVGTGNSSINQLALYQKCGFRLDTIDKDFFIRNYRQEIYENGIRCTDMIRLRLNF</sequence>
<dbReference type="PROSITE" id="PS51186">
    <property type="entry name" value="GNAT"/>
    <property type="match status" value="1"/>
</dbReference>
<dbReference type="Pfam" id="PF00583">
    <property type="entry name" value="Acetyltransf_1"/>
    <property type="match status" value="1"/>
</dbReference>
<dbReference type="InterPro" id="IPR016181">
    <property type="entry name" value="Acyl_CoA_acyltransferase"/>
</dbReference>
<feature type="domain" description="N-acetyltransferase" evidence="2">
    <location>
        <begin position="1"/>
        <end position="150"/>
    </location>
</feature>
<keyword evidence="4" id="KW-1185">Reference proteome</keyword>
<name>A0ABY4GN92_9BACI</name>
<dbReference type="PANTHER" id="PTHR13947:SF37">
    <property type="entry name" value="LD18367P"/>
    <property type="match status" value="1"/>
</dbReference>
<evidence type="ECO:0000313" key="4">
    <source>
        <dbReference type="Proteomes" id="UP000831537"/>
    </source>
</evidence>
<dbReference type="RefSeq" id="WP_244746003.1">
    <property type="nucleotide sequence ID" value="NZ_CP095071.1"/>
</dbReference>
<evidence type="ECO:0000313" key="3">
    <source>
        <dbReference type="EMBL" id="UOQ85782.1"/>
    </source>
</evidence>
<reference evidence="3 4" key="1">
    <citation type="submission" date="2022-04" db="EMBL/GenBank/DDBJ databases">
        <title>Gracilibacillus sp. isolated from saltern.</title>
        <authorList>
            <person name="Won M."/>
            <person name="Lee C.-M."/>
            <person name="Woen H.-Y."/>
            <person name="Kwon S.-W."/>
        </authorList>
    </citation>
    <scope>NUCLEOTIDE SEQUENCE [LARGE SCALE GENOMIC DNA]</scope>
    <source>
        <strain evidence="3 4">SSPM10-3</strain>
    </source>
</reference>
<dbReference type="EMBL" id="CP095071">
    <property type="protein sequence ID" value="UOQ85782.1"/>
    <property type="molecule type" value="Genomic_DNA"/>
</dbReference>
<dbReference type="InterPro" id="IPR000182">
    <property type="entry name" value="GNAT_dom"/>
</dbReference>
<dbReference type="SUPFAM" id="SSF55729">
    <property type="entry name" value="Acyl-CoA N-acyltransferases (Nat)"/>
    <property type="match status" value="1"/>
</dbReference>
<gene>
    <name evidence="3" type="ORF">MUN87_02420</name>
</gene>
<accession>A0ABY4GN92</accession>
<evidence type="ECO:0000259" key="2">
    <source>
        <dbReference type="PROSITE" id="PS51186"/>
    </source>
</evidence>
<dbReference type="CDD" id="cd04301">
    <property type="entry name" value="NAT_SF"/>
    <property type="match status" value="1"/>
</dbReference>